<evidence type="ECO:0000256" key="3">
    <source>
        <dbReference type="HAMAP-Rule" id="MF_00524"/>
    </source>
</evidence>
<dbReference type="InterPro" id="IPR050201">
    <property type="entry name" value="Bacterial_glucokinase"/>
</dbReference>
<evidence type="ECO:0000313" key="5">
    <source>
        <dbReference type="EMBL" id="MEX0430689.1"/>
    </source>
</evidence>
<accession>A0ABV3T652</accession>
<comment type="subcellular location">
    <subcellularLocation>
        <location evidence="3">Cytoplasm</location>
    </subcellularLocation>
</comment>
<keyword evidence="3" id="KW-0324">Glycolysis</keyword>
<comment type="similarity">
    <text evidence="3 4">Belongs to the bacterial glucokinase family.</text>
</comment>
<reference evidence="5 6" key="1">
    <citation type="submission" date="2024-02" db="EMBL/GenBank/DDBJ databases">
        <title>New especies of Spiribacter isolated from saline water.</title>
        <authorList>
            <person name="Leon M.J."/>
            <person name="De La Haba R."/>
            <person name="Sanchez-Porro C."/>
            <person name="Ventosa A."/>
        </authorList>
    </citation>
    <scope>NUCLEOTIDE SEQUENCE [LARGE SCALE GENOMIC DNA]</scope>
    <source>
        <strain evidence="6">ag22IC4-189</strain>
    </source>
</reference>
<name>A0ABV3T652_9GAMM</name>
<proteinExistence type="inferred from homology"/>
<protein>
    <recommendedName>
        <fullName evidence="3">Glucokinase</fullName>
        <ecNumber evidence="3">2.7.1.2</ecNumber>
    </recommendedName>
    <alternativeName>
        <fullName evidence="3">Glucose kinase</fullName>
    </alternativeName>
</protein>
<dbReference type="InterPro" id="IPR003836">
    <property type="entry name" value="Glucokinase"/>
</dbReference>
<comment type="caution">
    <text evidence="5">The sequence shown here is derived from an EMBL/GenBank/DDBJ whole genome shotgun (WGS) entry which is preliminary data.</text>
</comment>
<evidence type="ECO:0000256" key="2">
    <source>
        <dbReference type="ARBA" id="ARBA00022777"/>
    </source>
</evidence>
<evidence type="ECO:0000256" key="1">
    <source>
        <dbReference type="ARBA" id="ARBA00022679"/>
    </source>
</evidence>
<dbReference type="PANTHER" id="PTHR47690:SF1">
    <property type="entry name" value="GLUCOKINASE"/>
    <property type="match status" value="1"/>
</dbReference>
<dbReference type="Proteomes" id="UP001556637">
    <property type="component" value="Unassembled WGS sequence"/>
</dbReference>
<dbReference type="EMBL" id="JBAKFF010000001">
    <property type="protein sequence ID" value="MEX0430689.1"/>
    <property type="molecule type" value="Genomic_DNA"/>
</dbReference>
<dbReference type="HAMAP" id="MF_00524">
    <property type="entry name" value="Glucokinase"/>
    <property type="match status" value="1"/>
</dbReference>
<dbReference type="Pfam" id="PF02685">
    <property type="entry name" value="Glucokinase"/>
    <property type="match status" value="1"/>
</dbReference>
<sequence>MSTTRPDTMPVLVADIGGTNARAGLITEPGREPGTVFSRPTADFPGLAGFLQAAMAQLGGEHVPSRVICAVASPLNDDTVRLTNAGWTFSISATRQTLRLDHLVLVNDWVAQGWAVTRLSESHRVQHNAGHPAADAPLLALGPGTGLGSALITRLGSQWSVFATEGGHISLGITSRREAEIALYIHQRFGHCSAERVASGVGMEAVHDALRAIDGHPPRALSAEAIARKAVAGDPLCAEVLERFTAALGSAAGDLALATGARGGIYLGGGIIPALGDAFDWTCFLERFTAKGRFHDYLAAIPVYAIQHPAPALLGLSVYLEAQA</sequence>
<dbReference type="CDD" id="cd24008">
    <property type="entry name" value="ASKHA_NBD_GLK"/>
    <property type="match status" value="1"/>
</dbReference>
<dbReference type="SUPFAM" id="SSF53067">
    <property type="entry name" value="Actin-like ATPase domain"/>
    <property type="match status" value="1"/>
</dbReference>
<evidence type="ECO:0000256" key="4">
    <source>
        <dbReference type="RuleBase" id="RU004046"/>
    </source>
</evidence>
<dbReference type="Gene3D" id="3.40.367.20">
    <property type="match status" value="1"/>
</dbReference>
<dbReference type="InterPro" id="IPR043129">
    <property type="entry name" value="ATPase_NBD"/>
</dbReference>
<gene>
    <name evidence="3 5" type="primary">glk</name>
    <name evidence="5" type="ORF">V6X30_04630</name>
</gene>
<feature type="binding site" evidence="3">
    <location>
        <begin position="14"/>
        <end position="19"/>
    </location>
    <ligand>
        <name>ATP</name>
        <dbReference type="ChEBI" id="CHEBI:30616"/>
    </ligand>
</feature>
<organism evidence="5 6">
    <name type="scientific">Spiribacter insolitus</name>
    <dbReference type="NCBI Taxonomy" id="3122417"/>
    <lineage>
        <taxon>Bacteria</taxon>
        <taxon>Pseudomonadati</taxon>
        <taxon>Pseudomonadota</taxon>
        <taxon>Gammaproteobacteria</taxon>
        <taxon>Chromatiales</taxon>
        <taxon>Ectothiorhodospiraceae</taxon>
        <taxon>Spiribacter</taxon>
    </lineage>
</organism>
<comment type="catalytic activity">
    <reaction evidence="3">
        <text>D-glucose + ATP = D-glucose 6-phosphate + ADP + H(+)</text>
        <dbReference type="Rhea" id="RHEA:17825"/>
        <dbReference type="ChEBI" id="CHEBI:4167"/>
        <dbReference type="ChEBI" id="CHEBI:15378"/>
        <dbReference type="ChEBI" id="CHEBI:30616"/>
        <dbReference type="ChEBI" id="CHEBI:61548"/>
        <dbReference type="ChEBI" id="CHEBI:456216"/>
        <dbReference type="EC" id="2.7.1.2"/>
    </reaction>
</comment>
<keyword evidence="3" id="KW-0547">Nucleotide-binding</keyword>
<keyword evidence="6" id="KW-1185">Reference proteome</keyword>
<keyword evidence="1 3" id="KW-0808">Transferase</keyword>
<keyword evidence="3" id="KW-0963">Cytoplasm</keyword>
<dbReference type="Gene3D" id="3.30.420.40">
    <property type="match status" value="1"/>
</dbReference>
<dbReference type="NCBIfam" id="TIGR00749">
    <property type="entry name" value="glk"/>
    <property type="match status" value="1"/>
</dbReference>
<dbReference type="RefSeq" id="WP_367983477.1">
    <property type="nucleotide sequence ID" value="NZ_JBAKFF010000001.1"/>
</dbReference>
<evidence type="ECO:0000313" key="6">
    <source>
        <dbReference type="Proteomes" id="UP001556637"/>
    </source>
</evidence>
<dbReference type="EC" id="2.7.1.2" evidence="3"/>
<keyword evidence="3" id="KW-0067">ATP-binding</keyword>
<dbReference type="PANTHER" id="PTHR47690">
    <property type="entry name" value="GLUCOKINASE"/>
    <property type="match status" value="1"/>
</dbReference>
<dbReference type="GO" id="GO:0004340">
    <property type="term" value="F:glucokinase activity"/>
    <property type="evidence" value="ECO:0007669"/>
    <property type="project" value="UniProtKB-EC"/>
</dbReference>
<keyword evidence="2 3" id="KW-0418">Kinase</keyword>